<protein>
    <submittedName>
        <fullName evidence="2">Uncharacterized protein</fullName>
    </submittedName>
</protein>
<dbReference type="SUPFAM" id="SSF52047">
    <property type="entry name" value="RNI-like"/>
    <property type="match status" value="1"/>
</dbReference>
<keyword evidence="3" id="KW-1185">Reference proteome</keyword>
<evidence type="ECO:0000313" key="2">
    <source>
        <dbReference type="EMBL" id="KAK7304989.1"/>
    </source>
</evidence>
<accession>A0AAN9JWQ6</accession>
<organism evidence="2 3">
    <name type="scientific">Canavalia gladiata</name>
    <name type="common">Sword bean</name>
    <name type="synonym">Dolichos gladiatus</name>
    <dbReference type="NCBI Taxonomy" id="3824"/>
    <lineage>
        <taxon>Eukaryota</taxon>
        <taxon>Viridiplantae</taxon>
        <taxon>Streptophyta</taxon>
        <taxon>Embryophyta</taxon>
        <taxon>Tracheophyta</taxon>
        <taxon>Spermatophyta</taxon>
        <taxon>Magnoliopsida</taxon>
        <taxon>eudicotyledons</taxon>
        <taxon>Gunneridae</taxon>
        <taxon>Pentapetalae</taxon>
        <taxon>rosids</taxon>
        <taxon>fabids</taxon>
        <taxon>Fabales</taxon>
        <taxon>Fabaceae</taxon>
        <taxon>Papilionoideae</taxon>
        <taxon>50 kb inversion clade</taxon>
        <taxon>NPAAA clade</taxon>
        <taxon>indigoferoid/millettioid clade</taxon>
        <taxon>Phaseoleae</taxon>
        <taxon>Canavalia</taxon>
    </lineage>
</organism>
<comment type="caution">
    <text evidence="2">The sequence shown here is derived from an EMBL/GenBank/DDBJ whole genome shotgun (WGS) entry which is preliminary data.</text>
</comment>
<dbReference type="InterPro" id="IPR050905">
    <property type="entry name" value="Plant_NBS-LRR"/>
</dbReference>
<evidence type="ECO:0000256" key="1">
    <source>
        <dbReference type="ARBA" id="ARBA00022821"/>
    </source>
</evidence>
<dbReference type="Gene3D" id="3.80.10.10">
    <property type="entry name" value="Ribonuclease Inhibitor"/>
    <property type="match status" value="1"/>
</dbReference>
<dbReference type="EMBL" id="JAYMYQ010000011">
    <property type="protein sequence ID" value="KAK7304989.1"/>
    <property type="molecule type" value="Genomic_DNA"/>
</dbReference>
<gene>
    <name evidence="2" type="ORF">VNO77_42886</name>
</gene>
<name>A0AAN9JWQ6_CANGL</name>
<proteinExistence type="predicted"/>
<dbReference type="InterPro" id="IPR032675">
    <property type="entry name" value="LRR_dom_sf"/>
</dbReference>
<dbReference type="PANTHER" id="PTHR33463">
    <property type="entry name" value="NB-ARC DOMAIN-CONTAINING PROTEIN-RELATED"/>
    <property type="match status" value="1"/>
</dbReference>
<reference evidence="2 3" key="1">
    <citation type="submission" date="2024-01" db="EMBL/GenBank/DDBJ databases">
        <title>The genomes of 5 underutilized Papilionoideae crops provide insights into root nodulation and disease resistanc.</title>
        <authorList>
            <person name="Jiang F."/>
        </authorList>
    </citation>
    <scope>NUCLEOTIDE SEQUENCE [LARGE SCALE GENOMIC DNA]</scope>
    <source>
        <strain evidence="2">LVBAO_FW01</strain>
        <tissue evidence="2">Leaves</tissue>
    </source>
</reference>
<dbReference type="Proteomes" id="UP001367508">
    <property type="component" value="Unassembled WGS sequence"/>
</dbReference>
<dbReference type="AlphaFoldDB" id="A0AAN9JWQ6"/>
<keyword evidence="1" id="KW-0611">Plant defense</keyword>
<evidence type="ECO:0000313" key="3">
    <source>
        <dbReference type="Proteomes" id="UP001367508"/>
    </source>
</evidence>
<sequence length="279" mass="31509">MSVVQSLQRLEQLDIEEIEGLKHLIGSGRGHGSNTNMELSAAKGNSRSLMPNLKRVRIFNCIKLESWFPICCMEGLAQLQTVHIVDLPKLQTIFPVECNLQNLKSLLICKFVTKKWRLGEVLFSTSVAQSLQQLKFLVIKGIDGLKHIIGNGRGDCSNTSILPTRNSPFLMPNLNILEINDCNELESFLPICCVEGLTQLQLLEIVDVPKLRHVFGECDHTDHSSLQYGNQILLPRLESMIFKRLENLIDMCPKNYPARWHSPDEKIVEDCPNFATTSV</sequence>